<keyword evidence="12" id="KW-0449">Lipoprotein</keyword>
<comment type="subcellular location">
    <subcellularLocation>
        <location evidence="2">Membrane</location>
        <topology evidence="2">Lipid-anchor</topology>
        <topology evidence="2">GPI-anchor</topology>
    </subcellularLocation>
    <subcellularLocation>
        <location evidence="1">Membrane</location>
        <topology evidence="1">Multi-pass membrane protein</topology>
    </subcellularLocation>
    <subcellularLocation>
        <location evidence="3">Secreted</location>
    </subcellularLocation>
</comment>
<keyword evidence="10 16" id="KW-0472">Membrane</keyword>
<evidence type="ECO:0000256" key="1">
    <source>
        <dbReference type="ARBA" id="ARBA00004141"/>
    </source>
</evidence>
<sequence length="489" mass="54361">MKASLGLSFLCTVVPGSIAAQTLSSTDVVIDLVKALPECVTSCLTTALESSACSPTDQQCICTNVPLQKEVEECAVTHCTVKELLTSKNVTSIACNQPIRDQRHSYNWSSNSFAIASWVAFLLRIASRLTSDARFWWDDLMATAVMLVGIPSAIINVEGLTRNGLGKDIWTLSFENISRMIRFFYVSELLYFAQISFVKISILLFFLRLFPERKIRWTIWGTIIMNVVILILFDLLAAFSCRPISFYWKGWDGEHVGRCLNINALAFTSAGASIVMDFWILMLPLTQLYDLNLHWKRKVGVVAMLSIGIVVTVVSILRLRSLVHFSNTKNPTWDYIQVGYWSTIEICTSIICSCMPALRLLLVRVFPRLSGTSSNPSDTWRSFGDDPSKRISSVPNVHSRDSYARRDSYAGPAGITMHKTFEVVSTHRGMGSAEEDGTELVTRPGTNGLEQKPSHDISSAHATSDLGQKSSAWSLSEGELVSPRCPSWV</sequence>
<dbReference type="AlphaFoldDB" id="A0A8A3PBX1"/>
<feature type="disulfide bond" evidence="14">
    <location>
        <begin position="43"/>
        <end position="74"/>
    </location>
</feature>
<dbReference type="GO" id="GO:0098552">
    <property type="term" value="C:side of membrane"/>
    <property type="evidence" value="ECO:0007669"/>
    <property type="project" value="UniProtKB-KW"/>
</dbReference>
<feature type="signal peptide" evidence="17">
    <location>
        <begin position="1"/>
        <end position="19"/>
    </location>
</feature>
<feature type="transmembrane region" description="Helical" evidence="16">
    <location>
        <begin position="339"/>
        <end position="362"/>
    </location>
</feature>
<evidence type="ECO:0000313" key="20">
    <source>
        <dbReference type="Proteomes" id="UP000672032"/>
    </source>
</evidence>
<evidence type="ECO:0000256" key="2">
    <source>
        <dbReference type="ARBA" id="ARBA00004589"/>
    </source>
</evidence>
<keyword evidence="14" id="KW-0408">Iron</keyword>
<reference evidence="19" key="1">
    <citation type="submission" date="2020-10" db="EMBL/GenBank/DDBJ databases">
        <title>Genome Sequence of Monilinia vaccinii-corymbosi Sheds Light on Mummy Berry Disease Infection of Blueberry and Mating Type.</title>
        <authorList>
            <person name="Yow A.G."/>
            <person name="Zhang Y."/>
            <person name="Bansal K."/>
            <person name="Eacker S.M."/>
            <person name="Sullivan S."/>
            <person name="Liachko I."/>
            <person name="Cubeta M.A."/>
            <person name="Rollins J.A."/>
            <person name="Ashrafi H."/>
        </authorList>
    </citation>
    <scope>NUCLEOTIDE SEQUENCE</scope>
    <source>
        <strain evidence="19">RL-1</strain>
    </source>
</reference>
<feature type="region of interest" description="Disordered" evidence="15">
    <location>
        <begin position="371"/>
        <end position="397"/>
    </location>
</feature>
<dbReference type="Proteomes" id="UP000672032">
    <property type="component" value="Chromosome 3"/>
</dbReference>
<evidence type="ECO:0000259" key="18">
    <source>
        <dbReference type="PROSITE" id="PS52012"/>
    </source>
</evidence>
<keyword evidence="6" id="KW-0336">GPI-anchor</keyword>
<keyword evidence="20" id="KW-1185">Reference proteome</keyword>
<keyword evidence="6" id="KW-0325">Glycoprotein</keyword>
<feature type="domain" description="CFEM" evidence="18">
    <location>
        <begin position="11"/>
        <end position="122"/>
    </location>
</feature>
<feature type="compositionally biased region" description="Polar residues" evidence="15">
    <location>
        <begin position="456"/>
        <end position="474"/>
    </location>
</feature>
<dbReference type="InterPro" id="IPR052337">
    <property type="entry name" value="SAT4-like"/>
</dbReference>
<feature type="compositionally biased region" description="Polar residues" evidence="15">
    <location>
        <begin position="371"/>
        <end position="380"/>
    </location>
</feature>
<evidence type="ECO:0000256" key="10">
    <source>
        <dbReference type="ARBA" id="ARBA00023136"/>
    </source>
</evidence>
<evidence type="ECO:0000256" key="15">
    <source>
        <dbReference type="SAM" id="MobiDB-lite"/>
    </source>
</evidence>
<evidence type="ECO:0000256" key="5">
    <source>
        <dbReference type="ARBA" id="ARBA00022525"/>
    </source>
</evidence>
<feature type="chain" id="PRO_5032837987" description="CFEM domain-containing protein" evidence="17">
    <location>
        <begin position="20"/>
        <end position="489"/>
    </location>
</feature>
<protein>
    <recommendedName>
        <fullName evidence="18">CFEM domain-containing protein</fullName>
    </recommendedName>
</protein>
<feature type="transmembrane region" description="Helical" evidence="16">
    <location>
        <begin position="189"/>
        <end position="210"/>
    </location>
</feature>
<feature type="disulfide bond" evidence="14">
    <location>
        <begin position="39"/>
        <end position="79"/>
    </location>
</feature>
<evidence type="ECO:0000313" key="19">
    <source>
        <dbReference type="EMBL" id="QSZ32616.1"/>
    </source>
</evidence>
<proteinExistence type="inferred from homology"/>
<accession>A0A8A3PBX1</accession>
<dbReference type="Pfam" id="PF20684">
    <property type="entry name" value="Fung_rhodopsin"/>
    <property type="match status" value="1"/>
</dbReference>
<feature type="transmembrane region" description="Helical" evidence="16">
    <location>
        <begin position="260"/>
        <end position="280"/>
    </location>
</feature>
<dbReference type="OrthoDB" id="2496787at2759"/>
<evidence type="ECO:0000256" key="17">
    <source>
        <dbReference type="SAM" id="SignalP"/>
    </source>
</evidence>
<gene>
    <name evidence="19" type="ORF">DSL72_002195</name>
</gene>
<dbReference type="Pfam" id="PF05730">
    <property type="entry name" value="CFEM"/>
    <property type="match status" value="1"/>
</dbReference>
<evidence type="ECO:0000256" key="4">
    <source>
        <dbReference type="ARBA" id="ARBA00010031"/>
    </source>
</evidence>
<dbReference type="InterPro" id="IPR008427">
    <property type="entry name" value="Extracellular_membr_CFEM_dom"/>
</dbReference>
<evidence type="ECO:0000256" key="11">
    <source>
        <dbReference type="ARBA" id="ARBA00023157"/>
    </source>
</evidence>
<evidence type="ECO:0000256" key="12">
    <source>
        <dbReference type="ARBA" id="ARBA00023288"/>
    </source>
</evidence>
<evidence type="ECO:0000256" key="16">
    <source>
        <dbReference type="SAM" id="Phobius"/>
    </source>
</evidence>
<name>A0A8A3PBX1_9HELO</name>
<evidence type="ECO:0000256" key="7">
    <source>
        <dbReference type="ARBA" id="ARBA00022692"/>
    </source>
</evidence>
<comment type="similarity">
    <text evidence="4">Belongs to the RBT5 family.</text>
</comment>
<keyword evidence="9 16" id="KW-1133">Transmembrane helix</keyword>
<feature type="disulfide bond" evidence="14">
    <location>
        <begin position="62"/>
        <end position="95"/>
    </location>
</feature>
<dbReference type="GO" id="GO:0005576">
    <property type="term" value="C:extracellular region"/>
    <property type="evidence" value="ECO:0007669"/>
    <property type="project" value="UniProtKB-SubCell"/>
</dbReference>
<feature type="region of interest" description="Disordered" evidence="15">
    <location>
        <begin position="427"/>
        <end position="489"/>
    </location>
</feature>
<feature type="binding site" description="axial binding residue" evidence="14">
    <location>
        <position position="57"/>
    </location>
    <ligand>
        <name>heme</name>
        <dbReference type="ChEBI" id="CHEBI:30413"/>
    </ligand>
    <ligandPart>
        <name>Fe</name>
        <dbReference type="ChEBI" id="CHEBI:18248"/>
    </ligandPart>
</feature>
<keyword evidence="5" id="KW-0964">Secreted</keyword>
<dbReference type="EMBL" id="CP063407">
    <property type="protein sequence ID" value="QSZ32616.1"/>
    <property type="molecule type" value="Genomic_DNA"/>
</dbReference>
<dbReference type="InterPro" id="IPR049326">
    <property type="entry name" value="Rhodopsin_dom_fungi"/>
</dbReference>
<dbReference type="PANTHER" id="PTHR33048">
    <property type="entry name" value="PTH11-LIKE INTEGRAL MEMBRANE PROTEIN (AFU_ORTHOLOGUE AFUA_5G11245)"/>
    <property type="match status" value="1"/>
</dbReference>
<keyword evidence="14" id="KW-0349">Heme</keyword>
<comment type="similarity">
    <text evidence="13">Belongs to the SAT4 family.</text>
</comment>
<dbReference type="PANTHER" id="PTHR33048:SF143">
    <property type="entry name" value="EXTRACELLULAR MEMBRANE PROTEIN CFEM DOMAIN-CONTAINING PROTEIN-RELATED"/>
    <property type="match status" value="1"/>
</dbReference>
<feature type="disulfide bond" evidence="14">
    <location>
        <begin position="53"/>
        <end position="60"/>
    </location>
</feature>
<evidence type="ECO:0000256" key="8">
    <source>
        <dbReference type="ARBA" id="ARBA00022729"/>
    </source>
</evidence>
<evidence type="ECO:0000256" key="14">
    <source>
        <dbReference type="PROSITE-ProRule" id="PRU01356"/>
    </source>
</evidence>
<dbReference type="PROSITE" id="PS52012">
    <property type="entry name" value="CFEM"/>
    <property type="match status" value="1"/>
</dbReference>
<evidence type="ECO:0000256" key="13">
    <source>
        <dbReference type="ARBA" id="ARBA00038359"/>
    </source>
</evidence>
<feature type="transmembrane region" description="Helical" evidence="16">
    <location>
        <begin position="217"/>
        <end position="240"/>
    </location>
</feature>
<keyword evidence="7 16" id="KW-0812">Transmembrane</keyword>
<evidence type="ECO:0000256" key="6">
    <source>
        <dbReference type="ARBA" id="ARBA00022622"/>
    </source>
</evidence>
<dbReference type="GO" id="GO:0046872">
    <property type="term" value="F:metal ion binding"/>
    <property type="evidence" value="ECO:0007669"/>
    <property type="project" value="UniProtKB-UniRule"/>
</dbReference>
<keyword evidence="11 14" id="KW-1015">Disulfide bond</keyword>
<evidence type="ECO:0000256" key="9">
    <source>
        <dbReference type="ARBA" id="ARBA00022989"/>
    </source>
</evidence>
<organism evidence="19 20">
    <name type="scientific">Monilinia vaccinii-corymbosi</name>
    <dbReference type="NCBI Taxonomy" id="61207"/>
    <lineage>
        <taxon>Eukaryota</taxon>
        <taxon>Fungi</taxon>
        <taxon>Dikarya</taxon>
        <taxon>Ascomycota</taxon>
        <taxon>Pezizomycotina</taxon>
        <taxon>Leotiomycetes</taxon>
        <taxon>Helotiales</taxon>
        <taxon>Sclerotiniaceae</taxon>
        <taxon>Monilinia</taxon>
    </lineage>
</organism>
<keyword evidence="8 17" id="KW-0732">Signal</keyword>
<feature type="transmembrane region" description="Helical" evidence="16">
    <location>
        <begin position="301"/>
        <end position="319"/>
    </location>
</feature>
<keyword evidence="14" id="KW-0479">Metal-binding</keyword>
<evidence type="ECO:0000256" key="3">
    <source>
        <dbReference type="ARBA" id="ARBA00004613"/>
    </source>
</evidence>